<gene>
    <name evidence="5" type="primary">mce</name>
    <name evidence="5" type="ORF">H0267_06160</name>
</gene>
<sequence>MAFYEKSLGVSAESIEKVPMDHVEVAFLKVGETMLELIQPLNEKSPVFTFIQKRGQGIHHIAFEIEDLQRRIDILQNEGIRMIDDYPRRGAGGHDVAFAHPSSSYGVLMEYVQSEHRGEL</sequence>
<dbReference type="Proteomes" id="UP000614490">
    <property type="component" value="Unassembled WGS sequence"/>
</dbReference>
<accession>A0A931MUB7</accession>
<comment type="caution">
    <text evidence="5">The sequence shown here is derived from an EMBL/GenBank/DDBJ whole genome shotgun (WGS) entry which is preliminary data.</text>
</comment>
<evidence type="ECO:0000256" key="1">
    <source>
        <dbReference type="ARBA" id="ARBA00009308"/>
    </source>
</evidence>
<dbReference type="GO" id="GO:0046491">
    <property type="term" value="P:L-methylmalonyl-CoA metabolic process"/>
    <property type="evidence" value="ECO:0007669"/>
    <property type="project" value="TreeGrafter"/>
</dbReference>
<dbReference type="PANTHER" id="PTHR43048:SF3">
    <property type="entry name" value="METHYLMALONYL-COA EPIMERASE, MITOCHONDRIAL"/>
    <property type="match status" value="1"/>
</dbReference>
<dbReference type="SUPFAM" id="SSF54593">
    <property type="entry name" value="Glyoxalase/Bleomycin resistance protein/Dihydroxybiphenyl dioxygenase"/>
    <property type="match status" value="1"/>
</dbReference>
<dbReference type="InterPro" id="IPR051785">
    <property type="entry name" value="MMCE/EMCE_epimerase"/>
</dbReference>
<keyword evidence="2" id="KW-0479">Metal-binding</keyword>
<evidence type="ECO:0000313" key="6">
    <source>
        <dbReference type="Proteomes" id="UP000614490"/>
    </source>
</evidence>
<dbReference type="Gene3D" id="3.10.180.10">
    <property type="entry name" value="2,3-Dihydroxybiphenyl 1,2-Dioxygenase, domain 1"/>
    <property type="match status" value="1"/>
</dbReference>
<dbReference type="InterPro" id="IPR037523">
    <property type="entry name" value="VOC_core"/>
</dbReference>
<protein>
    <submittedName>
        <fullName evidence="5">Methylmalonyl-CoA epimerase</fullName>
        <ecNumber evidence="5">5.1.99.1</ecNumber>
    </submittedName>
</protein>
<feature type="coiled-coil region" evidence="3">
    <location>
        <begin position="58"/>
        <end position="85"/>
    </location>
</feature>
<keyword evidence="6" id="KW-1185">Reference proteome</keyword>
<dbReference type="EMBL" id="JADZSC010000001">
    <property type="protein sequence ID" value="MBH0229798.1"/>
    <property type="molecule type" value="Genomic_DNA"/>
</dbReference>
<dbReference type="Pfam" id="PF13669">
    <property type="entry name" value="Glyoxalase_4"/>
    <property type="match status" value="1"/>
</dbReference>
<proteinExistence type="inferred from homology"/>
<evidence type="ECO:0000313" key="5">
    <source>
        <dbReference type="EMBL" id="MBH0229798.1"/>
    </source>
</evidence>
<dbReference type="InterPro" id="IPR017515">
    <property type="entry name" value="MeMalonyl-CoA_epimerase"/>
</dbReference>
<dbReference type="AlphaFoldDB" id="A0A931MUB7"/>
<dbReference type="InterPro" id="IPR029068">
    <property type="entry name" value="Glyas_Bleomycin-R_OHBP_Dase"/>
</dbReference>
<comment type="similarity">
    <text evidence="1">Belongs to the methylmalonyl-CoA epimerase family.</text>
</comment>
<dbReference type="EC" id="5.1.99.1" evidence="5"/>
<dbReference type="CDD" id="cd07249">
    <property type="entry name" value="MMCE"/>
    <property type="match status" value="1"/>
</dbReference>
<evidence type="ECO:0000256" key="2">
    <source>
        <dbReference type="ARBA" id="ARBA00022723"/>
    </source>
</evidence>
<reference evidence="5 6" key="1">
    <citation type="journal article" date="2005" name="Int. J. Syst. Evol. Microbiol.">
        <title>Halobacillus yeomjeoni sp. nov., isolated from a marine solar saltern in Korea.</title>
        <authorList>
            <person name="Yoon J.H."/>
            <person name="Kang S.J."/>
            <person name="Lee C.H."/>
            <person name="Oh H.W."/>
            <person name="Oh T.K."/>
        </authorList>
    </citation>
    <scope>NUCLEOTIDE SEQUENCE [LARGE SCALE GENOMIC DNA]</scope>
    <source>
        <strain evidence="5 6">KCTC 3957</strain>
    </source>
</reference>
<dbReference type="GO" id="GO:0004493">
    <property type="term" value="F:methylmalonyl-CoA epimerase activity"/>
    <property type="evidence" value="ECO:0007669"/>
    <property type="project" value="UniProtKB-EC"/>
</dbReference>
<keyword evidence="5" id="KW-0413">Isomerase</keyword>
<evidence type="ECO:0000256" key="3">
    <source>
        <dbReference type="SAM" id="Coils"/>
    </source>
</evidence>
<feature type="domain" description="VOC" evidence="4">
    <location>
        <begin position="1"/>
        <end position="114"/>
    </location>
</feature>
<organism evidence="5 6">
    <name type="scientific">Halobacillus yeomjeoni</name>
    <dbReference type="NCBI Taxonomy" id="311194"/>
    <lineage>
        <taxon>Bacteria</taxon>
        <taxon>Bacillati</taxon>
        <taxon>Bacillota</taxon>
        <taxon>Bacilli</taxon>
        <taxon>Bacillales</taxon>
        <taxon>Bacillaceae</taxon>
        <taxon>Halobacillus</taxon>
    </lineage>
</organism>
<evidence type="ECO:0000259" key="4">
    <source>
        <dbReference type="PROSITE" id="PS51819"/>
    </source>
</evidence>
<keyword evidence="3" id="KW-0175">Coiled coil</keyword>
<dbReference type="PANTHER" id="PTHR43048">
    <property type="entry name" value="METHYLMALONYL-COA EPIMERASE"/>
    <property type="match status" value="1"/>
</dbReference>
<name>A0A931MUB7_9BACI</name>
<dbReference type="PROSITE" id="PS51819">
    <property type="entry name" value="VOC"/>
    <property type="match status" value="1"/>
</dbReference>
<dbReference type="NCBIfam" id="TIGR03081">
    <property type="entry name" value="metmalonyl_epim"/>
    <property type="match status" value="1"/>
</dbReference>
<dbReference type="GO" id="GO:0046872">
    <property type="term" value="F:metal ion binding"/>
    <property type="evidence" value="ECO:0007669"/>
    <property type="project" value="UniProtKB-KW"/>
</dbReference>